<feature type="modified residue" description="4-aspartylphosphate" evidence="2">
    <location>
        <position position="48"/>
    </location>
</feature>
<dbReference type="EMBL" id="JAEKNQ010000040">
    <property type="protein sequence ID" value="MBJ7603686.1"/>
    <property type="molecule type" value="Genomic_DNA"/>
</dbReference>
<keyword evidence="2" id="KW-0597">Phosphoprotein</keyword>
<dbReference type="GO" id="GO:0000160">
    <property type="term" value="P:phosphorelay signal transduction system"/>
    <property type="evidence" value="ECO:0007669"/>
    <property type="project" value="InterPro"/>
</dbReference>
<dbReference type="InterPro" id="IPR016032">
    <property type="entry name" value="Sig_transdc_resp-reg_C-effctor"/>
</dbReference>
<evidence type="ECO:0000256" key="2">
    <source>
        <dbReference type="PROSITE-ProRule" id="PRU00169"/>
    </source>
</evidence>
<dbReference type="InterPro" id="IPR039420">
    <property type="entry name" value="WalR-like"/>
</dbReference>
<proteinExistence type="predicted"/>
<dbReference type="Pfam" id="PF00196">
    <property type="entry name" value="GerE"/>
    <property type="match status" value="1"/>
</dbReference>
<dbReference type="InterPro" id="IPR000792">
    <property type="entry name" value="Tscrpt_reg_LuxR_C"/>
</dbReference>
<evidence type="ECO:0000259" key="3">
    <source>
        <dbReference type="PROSITE" id="PS50043"/>
    </source>
</evidence>
<feature type="domain" description="Response regulatory" evidence="4">
    <location>
        <begin position="1"/>
        <end position="113"/>
    </location>
</feature>
<dbReference type="GO" id="GO:0003677">
    <property type="term" value="F:DNA binding"/>
    <property type="evidence" value="ECO:0007669"/>
    <property type="project" value="UniProtKB-KW"/>
</dbReference>
<comment type="caution">
    <text evidence="5">The sequence shown here is derived from an EMBL/GenBank/DDBJ whole genome shotgun (WGS) entry which is preliminary data.</text>
</comment>
<dbReference type="RefSeq" id="WP_338180103.1">
    <property type="nucleotide sequence ID" value="NZ_JAEKNQ010000040.1"/>
</dbReference>
<dbReference type="InterPro" id="IPR001789">
    <property type="entry name" value="Sig_transdc_resp-reg_receiver"/>
</dbReference>
<dbReference type="InterPro" id="IPR036388">
    <property type="entry name" value="WH-like_DNA-bd_sf"/>
</dbReference>
<accession>A0A934K8G7</accession>
<evidence type="ECO:0000256" key="1">
    <source>
        <dbReference type="ARBA" id="ARBA00023125"/>
    </source>
</evidence>
<dbReference type="PANTHER" id="PTHR43214">
    <property type="entry name" value="TWO-COMPONENT RESPONSE REGULATOR"/>
    <property type="match status" value="1"/>
</dbReference>
<sequence length="208" mass="22051">MDRQPLFLEALGSLLRQPPLSALTRATTGSDLTAQMVEAARPDLVVCDLNAEPLDGRAILRAMLELRPPVPVIILGELVEMVLAVGLMLEGAAGLFIKECAQAELVTGVVAVLDGHRAVSAELLEAAIAGPHRRGAVPGSPAENLSPTELEVLAQLGQARSVAAIARARTVSEKTVRNHIAAIYRKLSLRNRTEAVLLAARWGLIPNS</sequence>
<reference evidence="5 6" key="1">
    <citation type="submission" date="2020-10" db="EMBL/GenBank/DDBJ databases">
        <title>Ca. Dormibacterota MAGs.</title>
        <authorList>
            <person name="Montgomery K."/>
        </authorList>
    </citation>
    <scope>NUCLEOTIDE SEQUENCE [LARGE SCALE GENOMIC DNA]</scope>
    <source>
        <strain evidence="5">SC8811_S16_3</strain>
    </source>
</reference>
<evidence type="ECO:0000313" key="6">
    <source>
        <dbReference type="Proteomes" id="UP000620075"/>
    </source>
</evidence>
<dbReference type="PROSITE" id="PS50110">
    <property type="entry name" value="RESPONSE_REGULATORY"/>
    <property type="match status" value="1"/>
</dbReference>
<dbReference type="PRINTS" id="PR00038">
    <property type="entry name" value="HTHLUXR"/>
</dbReference>
<dbReference type="CDD" id="cd06170">
    <property type="entry name" value="LuxR_C_like"/>
    <property type="match status" value="1"/>
</dbReference>
<dbReference type="Proteomes" id="UP000620075">
    <property type="component" value="Unassembled WGS sequence"/>
</dbReference>
<evidence type="ECO:0000259" key="4">
    <source>
        <dbReference type="PROSITE" id="PS50110"/>
    </source>
</evidence>
<organism evidence="5 6">
    <name type="scientific">Candidatus Dormiibacter inghamiae</name>
    <dbReference type="NCBI Taxonomy" id="3127013"/>
    <lineage>
        <taxon>Bacteria</taxon>
        <taxon>Bacillati</taxon>
        <taxon>Candidatus Dormiibacterota</taxon>
        <taxon>Candidatus Dormibacteria</taxon>
        <taxon>Candidatus Dormibacterales</taxon>
        <taxon>Candidatus Dormibacteraceae</taxon>
        <taxon>Candidatus Dormiibacter</taxon>
    </lineage>
</organism>
<dbReference type="SMART" id="SM00421">
    <property type="entry name" value="HTH_LUXR"/>
    <property type="match status" value="1"/>
</dbReference>
<dbReference type="Gene3D" id="3.40.50.2300">
    <property type="match status" value="1"/>
</dbReference>
<dbReference type="Pfam" id="PF00072">
    <property type="entry name" value="Response_reg"/>
    <property type="match status" value="1"/>
</dbReference>
<dbReference type="InterPro" id="IPR011006">
    <property type="entry name" value="CheY-like_superfamily"/>
</dbReference>
<dbReference type="GO" id="GO:0006355">
    <property type="term" value="P:regulation of DNA-templated transcription"/>
    <property type="evidence" value="ECO:0007669"/>
    <property type="project" value="InterPro"/>
</dbReference>
<dbReference type="SUPFAM" id="SSF46894">
    <property type="entry name" value="C-terminal effector domain of the bipartite response regulators"/>
    <property type="match status" value="1"/>
</dbReference>
<dbReference type="PROSITE" id="PS50043">
    <property type="entry name" value="HTH_LUXR_2"/>
    <property type="match status" value="1"/>
</dbReference>
<dbReference type="SUPFAM" id="SSF52172">
    <property type="entry name" value="CheY-like"/>
    <property type="match status" value="1"/>
</dbReference>
<feature type="domain" description="HTH luxR-type" evidence="3">
    <location>
        <begin position="138"/>
        <end position="203"/>
    </location>
</feature>
<name>A0A934K8G7_9BACT</name>
<evidence type="ECO:0000313" key="5">
    <source>
        <dbReference type="EMBL" id="MBJ7603686.1"/>
    </source>
</evidence>
<keyword evidence="1" id="KW-0238">DNA-binding</keyword>
<protein>
    <submittedName>
        <fullName evidence="5">Response regulator transcription factor</fullName>
    </submittedName>
</protein>
<gene>
    <name evidence="5" type="ORF">JF888_10920</name>
</gene>
<dbReference type="Gene3D" id="1.10.10.10">
    <property type="entry name" value="Winged helix-like DNA-binding domain superfamily/Winged helix DNA-binding domain"/>
    <property type="match status" value="1"/>
</dbReference>
<dbReference type="AlphaFoldDB" id="A0A934K8G7"/>